<geneLocation type="plasmid" evidence="3">
    <name>pmppla107</name>
</geneLocation>
<dbReference type="AlphaFoldDB" id="A0AAD0PVZ0"/>
<dbReference type="RefSeq" id="WP_005741958.1">
    <property type="nucleotide sequence ID" value="NZ_CP031226.1"/>
</dbReference>
<name>A0AAD0PVZ0_PSEAV</name>
<dbReference type="EMBL" id="CP031226">
    <property type="protein sequence ID" value="AXH59771.1"/>
    <property type="molecule type" value="Genomic_DNA"/>
</dbReference>
<dbReference type="Proteomes" id="UP000006426">
    <property type="component" value="Plasmid pmppla107"/>
</dbReference>
<feature type="domain" description="ATP-grasp" evidence="1">
    <location>
        <begin position="84"/>
        <end position="229"/>
    </location>
</feature>
<dbReference type="GeneID" id="39474359"/>
<sequence>MRVILESKSGHRLQHEETVVAEQLLLCGQTYSKASLSQLQRSRVDAREADLVVGTLPFIKAALQQSKISMPVDDTYPTILSDLLHRKVAKLPLREVLNDIERGTVCFVKPADRPKLFTGYVLRPGDDYPIKHVPLREMVWRSEVVKWVSEWRFYVVCGQIQAKACYSGDACVVPDEAVVVAALDRLAATGTYPRHHAIDFGVLDNGCTALVECNEGFSIGAYEGVPASVYFEMLHGRWQELMNQAKEMNDGQPD</sequence>
<accession>A0AAD0PVZ0</accession>
<organism evidence="2 3">
    <name type="scientific">Pseudomonas amygdali pv. lachrymans str. M301315</name>
    <dbReference type="NCBI Taxonomy" id="629260"/>
    <lineage>
        <taxon>Bacteria</taxon>
        <taxon>Pseudomonadati</taxon>
        <taxon>Pseudomonadota</taxon>
        <taxon>Gammaproteobacteria</taxon>
        <taxon>Pseudomonadales</taxon>
        <taxon>Pseudomonadaceae</taxon>
        <taxon>Pseudomonas</taxon>
        <taxon>Pseudomonas amygdali</taxon>
    </lineage>
</organism>
<dbReference type="Pfam" id="PF18299">
    <property type="entry name" value="R2K_2"/>
    <property type="match status" value="1"/>
</dbReference>
<proteinExistence type="predicted"/>
<protein>
    <submittedName>
        <fullName evidence="2">DUF4343 domain-containing protein</fullName>
    </submittedName>
</protein>
<dbReference type="InterPro" id="IPR041261">
    <property type="entry name" value="R2K_2"/>
</dbReference>
<evidence type="ECO:0000313" key="3">
    <source>
        <dbReference type="Proteomes" id="UP000006426"/>
    </source>
</evidence>
<evidence type="ECO:0000313" key="2">
    <source>
        <dbReference type="EMBL" id="AXH59771.1"/>
    </source>
</evidence>
<evidence type="ECO:0000259" key="1">
    <source>
        <dbReference type="Pfam" id="PF18299"/>
    </source>
</evidence>
<gene>
    <name evidence="2" type="ORF">PLA107_031605</name>
</gene>
<reference evidence="2 3" key="1">
    <citation type="journal article" date="2011" name="PLoS Pathog.">
        <title>Dynamic evolution of pathogenicity revealed by sequencing and comparative genomics of 19 Pseudomonas syringae isolates.</title>
        <authorList>
            <person name="Baltrus D.A."/>
            <person name="Nishimura M.T."/>
            <person name="Romanchuk A."/>
            <person name="Chang J.H."/>
            <person name="Mukhtar M.S."/>
            <person name="Cherkis K."/>
            <person name="Roach J."/>
            <person name="Grant S.R."/>
            <person name="Jones C.D."/>
            <person name="Dangl J.L."/>
        </authorList>
    </citation>
    <scope>NUCLEOTIDE SEQUENCE [LARGE SCALE GENOMIC DNA]</scope>
    <source>
        <strain evidence="2 3">M301315</strain>
    </source>
</reference>
<keyword evidence="2" id="KW-0614">Plasmid</keyword>